<name>A0A074ZPT5_OPIVI</name>
<dbReference type="CTD" id="20321387"/>
<accession>A0A074ZPT5</accession>
<dbReference type="Proteomes" id="UP000054324">
    <property type="component" value="Unassembled WGS sequence"/>
</dbReference>
<dbReference type="RefSeq" id="XP_009170928.1">
    <property type="nucleotide sequence ID" value="XM_009172664.1"/>
</dbReference>
<dbReference type="AlphaFoldDB" id="A0A074ZPT5"/>
<dbReference type="EMBL" id="KL596780">
    <property type="protein sequence ID" value="KER25335.1"/>
    <property type="molecule type" value="Genomic_DNA"/>
</dbReference>
<gene>
    <name evidence="1" type="ORF">T265_07208</name>
</gene>
<proteinExistence type="predicted"/>
<organism evidence="1 2">
    <name type="scientific">Opisthorchis viverrini</name>
    <name type="common">Southeast Asian liver fluke</name>
    <dbReference type="NCBI Taxonomy" id="6198"/>
    <lineage>
        <taxon>Eukaryota</taxon>
        <taxon>Metazoa</taxon>
        <taxon>Spiralia</taxon>
        <taxon>Lophotrochozoa</taxon>
        <taxon>Platyhelminthes</taxon>
        <taxon>Trematoda</taxon>
        <taxon>Digenea</taxon>
        <taxon>Opisthorchiida</taxon>
        <taxon>Opisthorchiata</taxon>
        <taxon>Opisthorchiidae</taxon>
        <taxon>Opisthorchis</taxon>
    </lineage>
</organism>
<evidence type="ECO:0000313" key="1">
    <source>
        <dbReference type="EMBL" id="KER25335.1"/>
    </source>
</evidence>
<evidence type="ECO:0000313" key="2">
    <source>
        <dbReference type="Proteomes" id="UP000054324"/>
    </source>
</evidence>
<sequence length="83" mass="9386">MTEKLASRLAIRLAAIVACRFGKNQEPSVFDTTTKVPPLQKNLSTMLRKWVNDTFDLDILDSETQNDGPYHAQSHLHIAVDDF</sequence>
<reference evidence="1 2" key="1">
    <citation type="submission" date="2013-11" db="EMBL/GenBank/DDBJ databases">
        <title>Opisthorchis viverrini - life in the bile duct.</title>
        <authorList>
            <person name="Young N.D."/>
            <person name="Nagarajan N."/>
            <person name="Lin S.J."/>
            <person name="Korhonen P.K."/>
            <person name="Jex A.R."/>
            <person name="Hall R.S."/>
            <person name="Safavi-Hemami H."/>
            <person name="Kaewkong W."/>
            <person name="Bertrand D."/>
            <person name="Gao S."/>
            <person name="Seet Q."/>
            <person name="Wongkham S."/>
            <person name="Teh B.T."/>
            <person name="Wongkham C."/>
            <person name="Intapan P.M."/>
            <person name="Maleewong W."/>
            <person name="Yang X."/>
            <person name="Hu M."/>
            <person name="Wang Z."/>
            <person name="Hofmann A."/>
            <person name="Sternberg P.W."/>
            <person name="Tan P."/>
            <person name="Wang J."/>
            <person name="Gasser R.B."/>
        </authorList>
    </citation>
    <scope>NUCLEOTIDE SEQUENCE [LARGE SCALE GENOMIC DNA]</scope>
</reference>
<dbReference type="GeneID" id="20321387"/>
<dbReference type="KEGG" id="ovi:T265_07208"/>
<keyword evidence="2" id="KW-1185">Reference proteome</keyword>
<protein>
    <submittedName>
        <fullName evidence="1">Uncharacterized protein</fullName>
    </submittedName>
</protein>